<proteinExistence type="predicted"/>
<gene>
    <name evidence="1" type="ORF">P3T76_012389</name>
</gene>
<evidence type="ECO:0000313" key="2">
    <source>
        <dbReference type="Proteomes" id="UP001259832"/>
    </source>
</evidence>
<accession>A0AAD9G496</accession>
<keyword evidence="2" id="KW-1185">Reference proteome</keyword>
<dbReference type="AlphaFoldDB" id="A0AAD9G496"/>
<dbReference type="SUPFAM" id="SSF55753">
    <property type="entry name" value="Actin depolymerizing proteins"/>
    <property type="match status" value="1"/>
</dbReference>
<reference evidence="1" key="1">
    <citation type="submission" date="2023-08" db="EMBL/GenBank/DDBJ databases">
        <title>Reference Genome Resource for the Citrus Pathogen Phytophthora citrophthora.</title>
        <authorList>
            <person name="Moller H."/>
            <person name="Coetzee B."/>
            <person name="Rose L.J."/>
            <person name="Van Niekerk J.M."/>
        </authorList>
    </citation>
    <scope>NUCLEOTIDE SEQUENCE</scope>
    <source>
        <strain evidence="1">STE-U-9442</strain>
    </source>
</reference>
<sequence length="60" mass="6603">MATESAFTEAGKQAGLQAWRIEDLQPVAVPSSDLHKLHSGDSYIFLKTSEATTYEYTTPI</sequence>
<dbReference type="InterPro" id="IPR029006">
    <property type="entry name" value="ADF-H/Gelsolin-like_dom_sf"/>
</dbReference>
<dbReference type="Gene3D" id="3.40.20.10">
    <property type="entry name" value="Severin"/>
    <property type="match status" value="1"/>
</dbReference>
<organism evidence="1 2">
    <name type="scientific">Phytophthora citrophthora</name>
    <dbReference type="NCBI Taxonomy" id="4793"/>
    <lineage>
        <taxon>Eukaryota</taxon>
        <taxon>Sar</taxon>
        <taxon>Stramenopiles</taxon>
        <taxon>Oomycota</taxon>
        <taxon>Peronosporomycetes</taxon>
        <taxon>Peronosporales</taxon>
        <taxon>Peronosporaceae</taxon>
        <taxon>Phytophthora</taxon>
    </lineage>
</organism>
<comment type="caution">
    <text evidence="1">The sequence shown here is derived from an EMBL/GenBank/DDBJ whole genome shotgun (WGS) entry which is preliminary data.</text>
</comment>
<protein>
    <submittedName>
        <fullName evidence="1">Gelsolin</fullName>
    </submittedName>
</protein>
<evidence type="ECO:0000313" key="1">
    <source>
        <dbReference type="EMBL" id="KAK1931889.1"/>
    </source>
</evidence>
<dbReference type="Proteomes" id="UP001259832">
    <property type="component" value="Unassembled WGS sequence"/>
</dbReference>
<name>A0AAD9G496_9STRA</name>
<dbReference type="EMBL" id="JASMQC010000031">
    <property type="protein sequence ID" value="KAK1931889.1"/>
    <property type="molecule type" value="Genomic_DNA"/>
</dbReference>